<dbReference type="PANTHER" id="PTHR44688">
    <property type="entry name" value="DNA-BINDING TRANSCRIPTIONAL ACTIVATOR DEVR_DOSR"/>
    <property type="match status" value="1"/>
</dbReference>
<feature type="domain" description="HTH luxR-type" evidence="4">
    <location>
        <begin position="161"/>
        <end position="224"/>
    </location>
</feature>
<dbReference type="InterPro" id="IPR036388">
    <property type="entry name" value="WH-like_DNA-bd_sf"/>
</dbReference>
<keyword evidence="1" id="KW-0805">Transcription regulation</keyword>
<protein>
    <submittedName>
        <fullName evidence="5">Response regulator transcription factor</fullName>
    </submittedName>
</protein>
<dbReference type="PANTHER" id="PTHR44688:SF16">
    <property type="entry name" value="DNA-BINDING TRANSCRIPTIONAL ACTIVATOR DEVR_DOSR"/>
    <property type="match status" value="1"/>
</dbReference>
<name>A0A7Y1MWN5_9PSED</name>
<dbReference type="PRINTS" id="PR00038">
    <property type="entry name" value="HTHLUXR"/>
</dbReference>
<dbReference type="InterPro" id="IPR000792">
    <property type="entry name" value="Tscrpt_reg_LuxR_C"/>
</dbReference>
<evidence type="ECO:0000259" key="4">
    <source>
        <dbReference type="PROSITE" id="PS50043"/>
    </source>
</evidence>
<evidence type="ECO:0000256" key="1">
    <source>
        <dbReference type="ARBA" id="ARBA00023015"/>
    </source>
</evidence>
<dbReference type="InterPro" id="IPR016032">
    <property type="entry name" value="Sig_transdc_resp-reg_C-effctor"/>
</dbReference>
<dbReference type="Gene3D" id="1.10.10.10">
    <property type="entry name" value="Winged helix-like DNA-binding domain superfamily/Winged helix DNA-binding domain"/>
    <property type="match status" value="1"/>
</dbReference>
<dbReference type="CDD" id="cd06170">
    <property type="entry name" value="LuxR_C_like"/>
    <property type="match status" value="1"/>
</dbReference>
<dbReference type="PROSITE" id="PS00622">
    <property type="entry name" value="HTH_LUXR_1"/>
    <property type="match status" value="1"/>
</dbReference>
<dbReference type="GO" id="GO:0003677">
    <property type="term" value="F:DNA binding"/>
    <property type="evidence" value="ECO:0007669"/>
    <property type="project" value="UniProtKB-KW"/>
</dbReference>
<dbReference type="Proteomes" id="UP000542111">
    <property type="component" value="Unassembled WGS sequence"/>
</dbReference>
<sequence length="224" mass="25251">MNIKDNLINETLHFSTQYLNASSAIFYWVDIDGQEMNVSETLDLPVGFLQDYNLNMRSLDPMRVSRMLASKDRVGVLSCEAIKHPQMEMASYIGHLGSFGVRDTIDLMFWNEGVAFGGVSFLKTDCDSDLMIAPQQLLSMQKFIEASFVNHPRVKEIMLDVNLTAHGLSSREKAVVRHISSGYSNKDIAEVMSISVGTVKTYVNRIFEKLNVESRTELAAQMLR</sequence>
<keyword evidence="2" id="KW-0238">DNA-binding</keyword>
<keyword evidence="3" id="KW-0804">Transcription</keyword>
<dbReference type="EMBL" id="JAAQYP010000125">
    <property type="protein sequence ID" value="NNA99623.1"/>
    <property type="molecule type" value="Genomic_DNA"/>
</dbReference>
<dbReference type="GO" id="GO:0006355">
    <property type="term" value="P:regulation of DNA-templated transcription"/>
    <property type="evidence" value="ECO:0007669"/>
    <property type="project" value="InterPro"/>
</dbReference>
<dbReference type="PROSITE" id="PS50043">
    <property type="entry name" value="HTH_LUXR_2"/>
    <property type="match status" value="1"/>
</dbReference>
<gene>
    <name evidence="5" type="ORF">HBO33_31315</name>
</gene>
<comment type="caution">
    <text evidence="5">The sequence shown here is derived from an EMBL/GenBank/DDBJ whole genome shotgun (WGS) entry which is preliminary data.</text>
</comment>
<organism evidence="5 6">
    <name type="scientific">Pseudomonas gessardii</name>
    <dbReference type="NCBI Taxonomy" id="78544"/>
    <lineage>
        <taxon>Bacteria</taxon>
        <taxon>Pseudomonadati</taxon>
        <taxon>Pseudomonadota</taxon>
        <taxon>Gammaproteobacteria</taxon>
        <taxon>Pseudomonadales</taxon>
        <taxon>Pseudomonadaceae</taxon>
        <taxon>Pseudomonas</taxon>
    </lineage>
</organism>
<dbReference type="SUPFAM" id="SSF46894">
    <property type="entry name" value="C-terminal effector domain of the bipartite response regulators"/>
    <property type="match status" value="1"/>
</dbReference>
<reference evidence="5 6" key="1">
    <citation type="journal article" date="2020" name="Front. Microbiol.">
        <title>Genetic Organization of the aprX-lipA2 Operon Affects the Proteolytic Potential of Pseudomonas Species in Milk.</title>
        <authorList>
            <person name="Maier C."/>
            <person name="Huptas C."/>
            <person name="von Neubeck M."/>
            <person name="Scherer S."/>
            <person name="Wenning M."/>
            <person name="Lucking G."/>
        </authorList>
    </citation>
    <scope>NUCLEOTIDE SEQUENCE [LARGE SCALE GENOMIC DNA]</scope>
    <source>
        <strain evidence="5 6">G4779</strain>
    </source>
</reference>
<dbReference type="RefSeq" id="WP_134939219.1">
    <property type="nucleotide sequence ID" value="NZ_JAAQYP010000125.1"/>
</dbReference>
<evidence type="ECO:0000256" key="2">
    <source>
        <dbReference type="ARBA" id="ARBA00023125"/>
    </source>
</evidence>
<dbReference type="Pfam" id="PF00196">
    <property type="entry name" value="GerE"/>
    <property type="match status" value="1"/>
</dbReference>
<dbReference type="AlphaFoldDB" id="A0A7Y1MWN5"/>
<evidence type="ECO:0000313" key="5">
    <source>
        <dbReference type="EMBL" id="NNA99623.1"/>
    </source>
</evidence>
<dbReference type="SMART" id="SM00421">
    <property type="entry name" value="HTH_LUXR"/>
    <property type="match status" value="1"/>
</dbReference>
<accession>A0A7Y1MWN5</accession>
<proteinExistence type="predicted"/>
<evidence type="ECO:0000313" key="6">
    <source>
        <dbReference type="Proteomes" id="UP000542111"/>
    </source>
</evidence>
<evidence type="ECO:0000256" key="3">
    <source>
        <dbReference type="ARBA" id="ARBA00023163"/>
    </source>
</evidence>